<evidence type="ECO:0000313" key="3">
    <source>
        <dbReference type="EMBL" id="SLM31434.1"/>
    </source>
</evidence>
<dbReference type="RefSeq" id="WP_080800171.1">
    <property type="nucleotide sequence ID" value="NZ_LT828541.1"/>
</dbReference>
<dbReference type="Pfam" id="PF13620">
    <property type="entry name" value="CarboxypepD_reg"/>
    <property type="match status" value="1"/>
</dbReference>
<evidence type="ECO:0000259" key="2">
    <source>
        <dbReference type="Pfam" id="PF07603"/>
    </source>
</evidence>
<keyword evidence="4" id="KW-1185">Reference proteome</keyword>
<dbReference type="Proteomes" id="UP000191931">
    <property type="component" value="Unassembled WGS sequence"/>
</dbReference>
<dbReference type="Gene3D" id="2.60.40.1120">
    <property type="entry name" value="Carboxypeptidase-like, regulatory domain"/>
    <property type="match status" value="1"/>
</dbReference>
<dbReference type="PANTHER" id="PTHR35812:SF1">
    <property type="entry name" value="LIPOPROTEIN"/>
    <property type="match status" value="1"/>
</dbReference>
<evidence type="ECO:0000313" key="4">
    <source>
        <dbReference type="Proteomes" id="UP000191931"/>
    </source>
</evidence>
<sequence length="854" mass="93923">MNGIKIFLCVSLSILCLIIATFAHSAGTYINNGDGTVTDQDTGLMWQQADDGVERNWYIACEACEELELAGYDDWRLPRVDELRTLVDYSLYEPSMNPVFDVISRAYWSGTTHAGSSLLAWYVSFYGGKVEQSAKGNDFYLRCVRSGPYWSLDTNDSLIIINEDVVEDIRTGLQWQRQDDSVERTWSDACKYCEELVLGGYYDWRIPEIEELVSIIDYTEYSPSINEDVLESAESYWEVSSFWYWSNTKVASDIYNLWGVGFGRGDVDVDYHTSTNPVRCVRTGASGTDTQLLSSVKCKVVSSKGSEPVANATIKLFSGGELVAEGQTLSSGYFDFETLSAGVYTAEVSAPNYTATTVAPFNLSAGESRFLKVAIAANAPEIREPVTVTPSTIEAGAGQEVTFLVNVYDPDGAGDIESVVLKHDLLDSILGSDGVEMSIVETAFSDNPDIATYQYKTTLLSGLSPQNYIIDVVARDRSGFKAVHTINNFSVMQKRRASIENKESFSEKVQNALEKQTLEIYFNVGQGLFGSASSTSIKSFRSSKSLNSNLSSLKADTPVTPGAEKCGDCYVEVMIYRPDKSLYNIDPYIVCDSENITIENAESGEWTYETTSHCASSLDVEIETRGADTAVLTGKVKDAESGISVSDARVQWNLGGETFSSENGYFSTVVVAGEGLITTSLANYQTNLKAKVLLGSGETKKIQLFVAPVESSCIEAPDKPIVEEIVSPMIEPDASCQQFAVGVVDSNLVFSALFPPYDEKVNIYLGMTTDAPELSSYLLLFDSENTFAPMTGTPVAWREVKETCQWQQDGEFLSIPLDLMPKGKYTFYSLVTAEPDGMPTFEIRFFTLDLSSTD</sequence>
<dbReference type="STRING" id="1246637.MTBBW1_330001"/>
<gene>
    <name evidence="3" type="ORF">MTBBW1_330001</name>
</gene>
<keyword evidence="1" id="KW-0732">Signal</keyword>
<dbReference type="InterPro" id="IPR011460">
    <property type="entry name" value="Lcl_C"/>
</dbReference>
<protein>
    <recommendedName>
        <fullName evidence="2">Lcl C-terminal domain-containing protein</fullName>
    </recommendedName>
</protein>
<dbReference type="InterPro" id="IPR008969">
    <property type="entry name" value="CarboxyPept-like_regulatory"/>
</dbReference>
<name>A0A1W1HG32_9BACT</name>
<organism evidence="3 4">
    <name type="scientific">Desulfamplus magnetovallimortis</name>
    <dbReference type="NCBI Taxonomy" id="1246637"/>
    <lineage>
        <taxon>Bacteria</taxon>
        <taxon>Pseudomonadati</taxon>
        <taxon>Thermodesulfobacteriota</taxon>
        <taxon>Desulfobacteria</taxon>
        <taxon>Desulfobacterales</taxon>
        <taxon>Desulfobacteraceae</taxon>
        <taxon>Desulfamplus</taxon>
    </lineage>
</organism>
<dbReference type="SUPFAM" id="SSF49478">
    <property type="entry name" value="Cna protein B-type domain"/>
    <property type="match status" value="1"/>
</dbReference>
<dbReference type="SUPFAM" id="SSF49464">
    <property type="entry name" value="Carboxypeptidase regulatory domain-like"/>
    <property type="match status" value="1"/>
</dbReference>
<reference evidence="3 4" key="1">
    <citation type="submission" date="2017-03" db="EMBL/GenBank/DDBJ databases">
        <authorList>
            <person name="Afonso C.L."/>
            <person name="Miller P.J."/>
            <person name="Scott M.A."/>
            <person name="Spackman E."/>
            <person name="Goraichik I."/>
            <person name="Dimitrov K.M."/>
            <person name="Suarez D.L."/>
            <person name="Swayne D.E."/>
        </authorList>
    </citation>
    <scope>NUCLEOTIDE SEQUENCE [LARGE SCALE GENOMIC DNA]</scope>
    <source>
        <strain evidence="3">PRJEB14757</strain>
    </source>
</reference>
<dbReference type="EMBL" id="FWEV01000257">
    <property type="protein sequence ID" value="SLM31434.1"/>
    <property type="molecule type" value="Genomic_DNA"/>
</dbReference>
<dbReference type="PANTHER" id="PTHR35812">
    <property type="entry name" value="LIPOPROTEIN"/>
    <property type="match status" value="1"/>
</dbReference>
<dbReference type="Pfam" id="PF07603">
    <property type="entry name" value="Lcl_C"/>
    <property type="match status" value="2"/>
</dbReference>
<dbReference type="AlphaFoldDB" id="A0A1W1HG32"/>
<proteinExistence type="predicted"/>
<feature type="signal peptide" evidence="1">
    <location>
        <begin position="1"/>
        <end position="25"/>
    </location>
</feature>
<feature type="domain" description="Lcl C-terminal" evidence="2">
    <location>
        <begin position="165"/>
        <end position="282"/>
    </location>
</feature>
<evidence type="ECO:0000256" key="1">
    <source>
        <dbReference type="SAM" id="SignalP"/>
    </source>
</evidence>
<feature type="domain" description="Lcl C-terminal" evidence="2">
    <location>
        <begin position="35"/>
        <end position="145"/>
    </location>
</feature>
<dbReference type="OrthoDB" id="5414729at2"/>
<accession>A0A1W1HG32</accession>
<feature type="chain" id="PRO_5012664268" description="Lcl C-terminal domain-containing protein" evidence="1">
    <location>
        <begin position="26"/>
        <end position="854"/>
    </location>
</feature>